<evidence type="ECO:0000313" key="3">
    <source>
        <dbReference type="EMBL" id="JAT81951.1"/>
    </source>
</evidence>
<feature type="region of interest" description="Disordered" evidence="1">
    <location>
        <begin position="448"/>
        <end position="497"/>
    </location>
</feature>
<dbReference type="AlphaFoldDB" id="A0A1E1WH61"/>
<evidence type="ECO:0000313" key="4">
    <source>
        <dbReference type="EMBL" id="JAT86247.1"/>
    </source>
</evidence>
<feature type="compositionally biased region" description="Basic and acidic residues" evidence="1">
    <location>
        <begin position="372"/>
        <end position="398"/>
    </location>
</feature>
<feature type="compositionally biased region" description="Polar residues" evidence="1">
    <location>
        <begin position="459"/>
        <end position="480"/>
    </location>
</feature>
<sequence length="717" mass="82293">MLSKFHKNAVLTGYIDSYCLACESHLRSEEDINVHIAKPIHLKNLEGTSFLEKYKDDYVRKVKKGYYCEFCNLLLSTAAKVGLHVVEEKHVNNKGALLLRRFGNVILAFDYVLISERAWHGLIDETCAVCNNEFDDENIHKTESTHILNLVQSKVEFGADKTTYRKIDNSSFQCLTCNMVLSLNSITTHFQEEGHKTIYQACHQAYLELDLKVASEAQVEKPKAIEPVTTVPKATKKPEPKAETKAAPKVEKQTEEKTIKKTEQEDVAKKQEVKKQEPAKKTATTEVPKKESSEAKKKKKPKLDKITRELDEEICNTLDARDYIARDEKGQQWCLLCDWTMDSVVINNHVNGRHHQTMLKLHNERIQNQSNNRDDSPQINETEKKVEEKINKEEQEDREKILDSVSRFQKNDVNINFVTGTAMCKKCSKNVDFVYKSIEAHIEEHMNNAAKKETVKPTAETNNKPTNVKTTSSTAKSQPTKNDEEKAEPRATPREEQEEIEKLAKEYDFTYSKESNKVYCKICASRIPPSLANMKQHANGAPHKNKAAKVLGNKHNKPVIDKRPMKEVIKNIVCIENAFMKDVIINEILCINYLSFLMITCIGQVRCQVCEANLQGEQIHAHVQSPSHSRAMSETPVILSYESEFIREVRPSVYHCGFCNVVESKEGMYLHLCSTMHREAKTSSSWRLQQYQPELALHERRQQLEMYMLMRMLAEIL</sequence>
<dbReference type="PROSITE" id="PS00028">
    <property type="entry name" value="ZINC_FINGER_C2H2_1"/>
    <property type="match status" value="1"/>
</dbReference>
<dbReference type="GO" id="GO:0003676">
    <property type="term" value="F:nucleic acid binding"/>
    <property type="evidence" value="ECO:0007669"/>
    <property type="project" value="InterPro"/>
</dbReference>
<proteinExistence type="predicted"/>
<dbReference type="InterPro" id="IPR003604">
    <property type="entry name" value="Matrin/U1-like-C_Znf_C2H2"/>
</dbReference>
<protein>
    <recommendedName>
        <fullName evidence="2">C2H2-type domain-containing protein</fullName>
    </recommendedName>
</protein>
<gene>
    <name evidence="4" type="ORF">g.14112</name>
    <name evidence="3" type="ORF">g.14115</name>
</gene>
<feature type="compositionally biased region" description="Basic and acidic residues" evidence="1">
    <location>
        <begin position="236"/>
        <end position="280"/>
    </location>
</feature>
<dbReference type="SMART" id="SM00451">
    <property type="entry name" value="ZnF_U1"/>
    <property type="match status" value="5"/>
</dbReference>
<dbReference type="EMBL" id="GDQN01009103">
    <property type="protein sequence ID" value="JAT81951.1"/>
    <property type="molecule type" value="Transcribed_RNA"/>
</dbReference>
<organism evidence="4">
    <name type="scientific">Pectinophora gossypiella</name>
    <name type="common">Cotton pink bollworm</name>
    <name type="synonym">Depressaria gossypiella</name>
    <dbReference type="NCBI Taxonomy" id="13191"/>
    <lineage>
        <taxon>Eukaryota</taxon>
        <taxon>Metazoa</taxon>
        <taxon>Ecdysozoa</taxon>
        <taxon>Arthropoda</taxon>
        <taxon>Hexapoda</taxon>
        <taxon>Insecta</taxon>
        <taxon>Pterygota</taxon>
        <taxon>Neoptera</taxon>
        <taxon>Endopterygota</taxon>
        <taxon>Lepidoptera</taxon>
        <taxon>Glossata</taxon>
        <taxon>Ditrysia</taxon>
        <taxon>Gelechioidea</taxon>
        <taxon>Gelechiidae</taxon>
        <taxon>Apatetrinae</taxon>
        <taxon>Pectinophora</taxon>
    </lineage>
</organism>
<feature type="region of interest" description="Disordered" evidence="1">
    <location>
        <begin position="365"/>
        <end position="398"/>
    </location>
</feature>
<dbReference type="GO" id="GO:0008270">
    <property type="term" value="F:zinc ion binding"/>
    <property type="evidence" value="ECO:0007669"/>
    <property type="project" value="InterPro"/>
</dbReference>
<evidence type="ECO:0000259" key="2">
    <source>
        <dbReference type="PROSITE" id="PS00028"/>
    </source>
</evidence>
<name>A0A1E1WH61_PECGO</name>
<evidence type="ECO:0000256" key="1">
    <source>
        <dbReference type="SAM" id="MobiDB-lite"/>
    </source>
</evidence>
<dbReference type="InterPro" id="IPR013087">
    <property type="entry name" value="Znf_C2H2_type"/>
</dbReference>
<feature type="domain" description="C2H2-type" evidence="2">
    <location>
        <begin position="68"/>
        <end position="90"/>
    </location>
</feature>
<accession>A0A1E1WH61</accession>
<dbReference type="OrthoDB" id="7339672at2759"/>
<dbReference type="EMBL" id="GDQN01004807">
    <property type="protein sequence ID" value="JAT86247.1"/>
    <property type="molecule type" value="Transcribed_RNA"/>
</dbReference>
<feature type="compositionally biased region" description="Basic and acidic residues" evidence="1">
    <location>
        <begin position="481"/>
        <end position="497"/>
    </location>
</feature>
<reference evidence="4" key="1">
    <citation type="submission" date="2015-09" db="EMBL/GenBank/DDBJ databases">
        <title>De novo assembly of Pectinophora gossypiella (Pink Bollworm) gut transcriptome.</title>
        <authorList>
            <person name="Tassone E.E."/>
        </authorList>
    </citation>
    <scope>NUCLEOTIDE SEQUENCE</scope>
</reference>
<dbReference type="SMART" id="SM00355">
    <property type="entry name" value="ZnF_C2H2"/>
    <property type="match status" value="5"/>
</dbReference>
<feature type="region of interest" description="Disordered" evidence="1">
    <location>
        <begin position="219"/>
        <end position="303"/>
    </location>
</feature>